<name>A0A9D2L6L2_9FIRM</name>
<protein>
    <submittedName>
        <fullName evidence="1">Uncharacterized protein</fullName>
    </submittedName>
</protein>
<comment type="caution">
    <text evidence="1">The sequence shown here is derived from an EMBL/GenBank/DDBJ whole genome shotgun (WGS) entry which is preliminary data.</text>
</comment>
<reference evidence="1" key="1">
    <citation type="journal article" date="2021" name="PeerJ">
        <title>Extensive microbial diversity within the chicken gut microbiome revealed by metagenomics and culture.</title>
        <authorList>
            <person name="Gilroy R."/>
            <person name="Ravi A."/>
            <person name="Getino M."/>
            <person name="Pursley I."/>
            <person name="Horton D.L."/>
            <person name="Alikhan N.F."/>
            <person name="Baker D."/>
            <person name="Gharbi K."/>
            <person name="Hall N."/>
            <person name="Watson M."/>
            <person name="Adriaenssens E.M."/>
            <person name="Foster-Nyarko E."/>
            <person name="Jarju S."/>
            <person name="Secka A."/>
            <person name="Antonio M."/>
            <person name="Oren A."/>
            <person name="Chaudhuri R.R."/>
            <person name="La Ragione R."/>
            <person name="Hildebrand F."/>
            <person name="Pallen M.J."/>
        </authorList>
    </citation>
    <scope>NUCLEOTIDE SEQUENCE</scope>
    <source>
        <strain evidence="1">CHK188-4685</strain>
    </source>
</reference>
<proteinExistence type="predicted"/>
<organism evidence="1 2">
    <name type="scientific">Candidatus Enterocloster faecavium</name>
    <dbReference type="NCBI Taxonomy" id="2838560"/>
    <lineage>
        <taxon>Bacteria</taxon>
        <taxon>Bacillati</taxon>
        <taxon>Bacillota</taxon>
        <taxon>Clostridia</taxon>
        <taxon>Lachnospirales</taxon>
        <taxon>Lachnospiraceae</taxon>
        <taxon>Enterocloster</taxon>
    </lineage>
</organism>
<dbReference type="Proteomes" id="UP000886804">
    <property type="component" value="Unassembled WGS sequence"/>
</dbReference>
<reference evidence="1" key="2">
    <citation type="submission" date="2021-04" db="EMBL/GenBank/DDBJ databases">
        <authorList>
            <person name="Gilroy R."/>
        </authorList>
    </citation>
    <scope>NUCLEOTIDE SEQUENCE</scope>
    <source>
        <strain evidence="1">CHK188-4685</strain>
    </source>
</reference>
<evidence type="ECO:0000313" key="1">
    <source>
        <dbReference type="EMBL" id="HJB06929.1"/>
    </source>
</evidence>
<accession>A0A9D2L6L2</accession>
<dbReference type="AlphaFoldDB" id="A0A9D2L6L2"/>
<sequence length="59" mass="7066">MLSKGEFFMPLPEKLTRCLQQATCDQIDLNRKILHLRRCFLEVDRILNCEEQKGKCRKK</sequence>
<evidence type="ECO:0000313" key="2">
    <source>
        <dbReference type="Proteomes" id="UP000886804"/>
    </source>
</evidence>
<dbReference type="EMBL" id="DWYS01000046">
    <property type="protein sequence ID" value="HJB06929.1"/>
    <property type="molecule type" value="Genomic_DNA"/>
</dbReference>
<gene>
    <name evidence="1" type="ORF">H9716_03595</name>
</gene>